<evidence type="ECO:0000256" key="1">
    <source>
        <dbReference type="SAM" id="Phobius"/>
    </source>
</evidence>
<dbReference type="EMBL" id="MN738889">
    <property type="protein sequence ID" value="QHT30031.1"/>
    <property type="molecule type" value="Genomic_DNA"/>
</dbReference>
<keyword evidence="1" id="KW-0472">Membrane</keyword>
<keyword evidence="1" id="KW-0812">Transmembrane</keyword>
<protein>
    <submittedName>
        <fullName evidence="2">Uncharacterized protein</fullName>
    </submittedName>
</protein>
<feature type="transmembrane region" description="Helical" evidence="1">
    <location>
        <begin position="103"/>
        <end position="122"/>
    </location>
</feature>
<evidence type="ECO:0000313" key="2">
    <source>
        <dbReference type="EMBL" id="QHT30031.1"/>
    </source>
</evidence>
<organism evidence="2">
    <name type="scientific">viral metagenome</name>
    <dbReference type="NCBI Taxonomy" id="1070528"/>
    <lineage>
        <taxon>unclassified sequences</taxon>
        <taxon>metagenomes</taxon>
        <taxon>organismal metagenomes</taxon>
    </lineage>
</organism>
<sequence>MDELEEKFQEQQAYYDKLVADALKKNDSSALPAIAAAKQKMRDTLSEMLEISAKTSHEDQQQELIRRIMEIQRDYNGLLTGTDKMETLRRIHQTTSEKHNSELGLYGTGFFIASLVLVALVMRTH</sequence>
<reference evidence="2" key="1">
    <citation type="journal article" date="2020" name="Nature">
        <title>Giant virus diversity and host interactions through global metagenomics.</title>
        <authorList>
            <person name="Schulz F."/>
            <person name="Roux S."/>
            <person name="Paez-Espino D."/>
            <person name="Jungbluth S."/>
            <person name="Walsh D.A."/>
            <person name="Denef V.J."/>
            <person name="McMahon K.D."/>
            <person name="Konstantinidis K.T."/>
            <person name="Eloe-Fadrosh E.A."/>
            <person name="Kyrpides N.C."/>
            <person name="Woyke T."/>
        </authorList>
    </citation>
    <scope>NUCLEOTIDE SEQUENCE</scope>
    <source>
        <strain evidence="2">GVMAG-M-3300009068-25</strain>
    </source>
</reference>
<keyword evidence="1" id="KW-1133">Transmembrane helix</keyword>
<proteinExistence type="predicted"/>
<dbReference type="AlphaFoldDB" id="A0A6C0EN02"/>
<name>A0A6C0EN02_9ZZZZ</name>
<accession>A0A6C0EN02</accession>